<dbReference type="InterPro" id="IPR050373">
    <property type="entry name" value="Fibrinogen_C-term_domain"/>
</dbReference>
<evidence type="ECO:0000313" key="2">
    <source>
        <dbReference type="EMBL" id="CAL4148577.1"/>
    </source>
</evidence>
<reference evidence="2 3" key="1">
    <citation type="submission" date="2024-05" db="EMBL/GenBank/DDBJ databases">
        <authorList>
            <person name="Wallberg A."/>
        </authorList>
    </citation>
    <scope>NUCLEOTIDE SEQUENCE [LARGE SCALE GENOMIC DNA]</scope>
</reference>
<accession>A0AAV2RYW9</accession>
<dbReference type="GO" id="GO:0005615">
    <property type="term" value="C:extracellular space"/>
    <property type="evidence" value="ECO:0007669"/>
    <property type="project" value="TreeGrafter"/>
</dbReference>
<dbReference type="SMART" id="SM00186">
    <property type="entry name" value="FBG"/>
    <property type="match status" value="1"/>
</dbReference>
<dbReference type="Gene3D" id="3.90.215.10">
    <property type="entry name" value="Gamma Fibrinogen, chain A, domain 1"/>
    <property type="match status" value="1"/>
</dbReference>
<proteinExistence type="predicted"/>
<dbReference type="SUPFAM" id="SSF56496">
    <property type="entry name" value="Fibrinogen C-terminal domain-like"/>
    <property type="match status" value="1"/>
</dbReference>
<evidence type="ECO:0000259" key="1">
    <source>
        <dbReference type="PROSITE" id="PS51406"/>
    </source>
</evidence>
<comment type="caution">
    <text evidence="2">The sequence shown here is derived from an EMBL/GenBank/DDBJ whole genome shotgun (WGS) entry which is preliminary data.</text>
</comment>
<feature type="non-terminal residue" evidence="2">
    <location>
        <position position="119"/>
    </location>
</feature>
<name>A0AAV2RYW9_MEGNR</name>
<keyword evidence="3" id="KW-1185">Reference proteome</keyword>
<feature type="non-terminal residue" evidence="2">
    <location>
        <position position="1"/>
    </location>
</feature>
<sequence length="119" mass="13756">WTVIQNRFDGNEDFFRNWTDYIDGFGNVNDDHYLGNALISSLTEQSVIELQVELEDWDSVQAYAHYQKFYVDARNDYQLEVVSYHGTAGDSLEKHHAGQPFSTFDADHDILDDRNCAEA</sequence>
<dbReference type="AlphaFoldDB" id="A0AAV2RYW9"/>
<gene>
    <name evidence="2" type="ORF">MNOR_LOCUS30256</name>
</gene>
<dbReference type="Pfam" id="PF00147">
    <property type="entry name" value="Fibrinogen_C"/>
    <property type="match status" value="1"/>
</dbReference>
<feature type="domain" description="Fibrinogen C-terminal" evidence="1">
    <location>
        <begin position="1"/>
        <end position="119"/>
    </location>
</feature>
<protein>
    <recommendedName>
        <fullName evidence="1">Fibrinogen C-terminal domain-containing protein</fullName>
    </recommendedName>
</protein>
<dbReference type="Proteomes" id="UP001497623">
    <property type="component" value="Unassembled WGS sequence"/>
</dbReference>
<evidence type="ECO:0000313" key="3">
    <source>
        <dbReference type="Proteomes" id="UP001497623"/>
    </source>
</evidence>
<dbReference type="InterPro" id="IPR002181">
    <property type="entry name" value="Fibrinogen_a/b/g_C_dom"/>
</dbReference>
<dbReference type="PANTHER" id="PTHR19143">
    <property type="entry name" value="FIBRINOGEN/TENASCIN/ANGIOPOEITIN"/>
    <property type="match status" value="1"/>
</dbReference>
<dbReference type="InterPro" id="IPR014716">
    <property type="entry name" value="Fibrinogen_a/b/g_C_1"/>
</dbReference>
<dbReference type="InterPro" id="IPR036056">
    <property type="entry name" value="Fibrinogen-like_C"/>
</dbReference>
<dbReference type="PROSITE" id="PS51406">
    <property type="entry name" value="FIBRINOGEN_C_2"/>
    <property type="match status" value="1"/>
</dbReference>
<organism evidence="2 3">
    <name type="scientific">Meganyctiphanes norvegica</name>
    <name type="common">Northern krill</name>
    <name type="synonym">Thysanopoda norvegica</name>
    <dbReference type="NCBI Taxonomy" id="48144"/>
    <lineage>
        <taxon>Eukaryota</taxon>
        <taxon>Metazoa</taxon>
        <taxon>Ecdysozoa</taxon>
        <taxon>Arthropoda</taxon>
        <taxon>Crustacea</taxon>
        <taxon>Multicrustacea</taxon>
        <taxon>Malacostraca</taxon>
        <taxon>Eumalacostraca</taxon>
        <taxon>Eucarida</taxon>
        <taxon>Euphausiacea</taxon>
        <taxon>Euphausiidae</taxon>
        <taxon>Meganyctiphanes</taxon>
    </lineage>
</organism>
<dbReference type="EMBL" id="CAXKWB010036581">
    <property type="protein sequence ID" value="CAL4148577.1"/>
    <property type="molecule type" value="Genomic_DNA"/>
</dbReference>